<dbReference type="CDD" id="cd00207">
    <property type="entry name" value="fer2"/>
    <property type="match status" value="1"/>
</dbReference>
<proteinExistence type="predicted"/>
<evidence type="ECO:0000259" key="1">
    <source>
        <dbReference type="PROSITE" id="PS51085"/>
    </source>
</evidence>
<dbReference type="KEGG" id="nsg:H3L94_05440"/>
<gene>
    <name evidence="2" type="ORF">H3L94_05440</name>
</gene>
<dbReference type="InterPro" id="IPR006058">
    <property type="entry name" value="2Fe2S_fd_BS"/>
</dbReference>
<dbReference type="GO" id="GO:0051537">
    <property type="term" value="F:2 iron, 2 sulfur cluster binding"/>
    <property type="evidence" value="ECO:0007669"/>
    <property type="project" value="InterPro"/>
</dbReference>
<dbReference type="NCBIfam" id="NF007985">
    <property type="entry name" value="PRK10713.1"/>
    <property type="match status" value="1"/>
</dbReference>
<dbReference type="InterPro" id="IPR001041">
    <property type="entry name" value="2Fe-2S_ferredoxin-type"/>
</dbReference>
<organism evidence="2 3">
    <name type="scientific">Neisseria shayeganii</name>
    <dbReference type="NCBI Taxonomy" id="607712"/>
    <lineage>
        <taxon>Bacteria</taxon>
        <taxon>Pseudomonadati</taxon>
        <taxon>Pseudomonadota</taxon>
        <taxon>Betaproteobacteria</taxon>
        <taxon>Neisseriales</taxon>
        <taxon>Neisseriaceae</taxon>
        <taxon>Neisseria</taxon>
    </lineage>
</organism>
<dbReference type="SUPFAM" id="SSF54292">
    <property type="entry name" value="2Fe-2S ferredoxin-like"/>
    <property type="match status" value="1"/>
</dbReference>
<feature type="domain" description="2Fe-2S ferredoxin-type" evidence="1">
    <location>
        <begin position="1"/>
        <end position="85"/>
    </location>
</feature>
<dbReference type="Gene3D" id="3.10.20.30">
    <property type="match status" value="1"/>
</dbReference>
<dbReference type="InterPro" id="IPR036010">
    <property type="entry name" value="2Fe-2S_ferredoxin-like_sf"/>
</dbReference>
<dbReference type="Pfam" id="PF00111">
    <property type="entry name" value="Fer2"/>
    <property type="match status" value="1"/>
</dbReference>
<evidence type="ECO:0000313" key="3">
    <source>
        <dbReference type="Proteomes" id="UP000514752"/>
    </source>
</evidence>
<dbReference type="AlphaFoldDB" id="A0A7D7N4Q2"/>
<evidence type="ECO:0000313" key="2">
    <source>
        <dbReference type="EMBL" id="QMT41465.1"/>
    </source>
</evidence>
<dbReference type="RefSeq" id="WP_182122990.1">
    <property type="nucleotide sequence ID" value="NZ_CP059567.1"/>
</dbReference>
<dbReference type="InterPro" id="IPR012675">
    <property type="entry name" value="Beta-grasp_dom_sf"/>
</dbReference>
<accession>A0A7D7N4Q2</accession>
<dbReference type="PROSITE" id="PS00197">
    <property type="entry name" value="2FE2S_FER_1"/>
    <property type="match status" value="1"/>
</dbReference>
<sequence>MPLITTHSTAFYLQEGETLLEALERTGHEVEYQCRSGYCGSCRLKLLSGSVGYRELPLAFLAPSEILPCCCVVTEDIKLDCTARQNEPDLFEQDLFAEGKAD</sequence>
<reference evidence="2 3" key="1">
    <citation type="submission" date="2020-07" db="EMBL/GenBank/DDBJ databases">
        <title>Genomic diversity of species in the Neisseriaceae family.</title>
        <authorList>
            <person name="Vincent A.T."/>
            <person name="Bernet E."/>
            <person name="Veyrier F.J."/>
        </authorList>
    </citation>
    <scope>NUCLEOTIDE SEQUENCE [LARGE SCALE GENOMIC DNA]</scope>
    <source>
        <strain evidence="2 3">DSM 22244</strain>
    </source>
</reference>
<name>A0A7D7N4Q2_9NEIS</name>
<dbReference type="PROSITE" id="PS51085">
    <property type="entry name" value="2FE2S_FER_2"/>
    <property type="match status" value="1"/>
</dbReference>
<dbReference type="Proteomes" id="UP000514752">
    <property type="component" value="Chromosome"/>
</dbReference>
<protein>
    <submittedName>
        <fullName evidence="2">2Fe-2S ferredoxin-like protein</fullName>
    </submittedName>
</protein>
<dbReference type="EMBL" id="CP059567">
    <property type="protein sequence ID" value="QMT41465.1"/>
    <property type="molecule type" value="Genomic_DNA"/>
</dbReference>